<evidence type="ECO:0000256" key="5">
    <source>
        <dbReference type="ARBA" id="ARBA00023136"/>
    </source>
</evidence>
<evidence type="ECO:0000256" key="1">
    <source>
        <dbReference type="ARBA" id="ARBA00004651"/>
    </source>
</evidence>
<feature type="transmembrane region" description="Helical" evidence="6">
    <location>
        <begin position="745"/>
        <end position="767"/>
    </location>
</feature>
<keyword evidence="2" id="KW-1003">Cell membrane</keyword>
<comment type="caution">
    <text evidence="8">The sequence shown here is derived from an EMBL/GenBank/DDBJ whole genome shotgun (WGS) entry which is preliminary data.</text>
</comment>
<feature type="transmembrane region" description="Helical" evidence="6">
    <location>
        <begin position="669"/>
        <end position="688"/>
    </location>
</feature>
<comment type="subcellular location">
    <subcellularLocation>
        <location evidence="1">Cell membrane</location>
        <topology evidence="1">Multi-pass membrane protein</topology>
    </subcellularLocation>
</comment>
<name>A0ABT2C1I2_9BURK</name>
<protein>
    <submittedName>
        <fullName evidence="8">Efflux RND transporter permease subunit</fullName>
    </submittedName>
</protein>
<feature type="domain" description="SSD" evidence="7">
    <location>
        <begin position="670"/>
        <end position="766"/>
    </location>
</feature>
<dbReference type="InterPro" id="IPR050545">
    <property type="entry name" value="Mycobact_MmpL"/>
</dbReference>
<dbReference type="InterPro" id="IPR000731">
    <property type="entry name" value="SSD"/>
</dbReference>
<evidence type="ECO:0000313" key="8">
    <source>
        <dbReference type="EMBL" id="MCS0631238.1"/>
    </source>
</evidence>
<evidence type="ECO:0000256" key="4">
    <source>
        <dbReference type="ARBA" id="ARBA00022989"/>
    </source>
</evidence>
<dbReference type="RefSeq" id="WP_259450319.1">
    <property type="nucleotide sequence ID" value="NZ_CP119520.1"/>
</dbReference>
<dbReference type="EMBL" id="JANUHC010000006">
    <property type="protein sequence ID" value="MCS0631238.1"/>
    <property type="molecule type" value="Genomic_DNA"/>
</dbReference>
<gene>
    <name evidence="8" type="ORF">NX786_18050</name>
</gene>
<keyword evidence="5 6" id="KW-0472">Membrane</keyword>
<evidence type="ECO:0000256" key="3">
    <source>
        <dbReference type="ARBA" id="ARBA00022692"/>
    </source>
</evidence>
<sequence>MDNTKFSRLARFVEACIHHRVPVTLAFTLMTLLMGFFASQIEVKTVFDDLLPQNHPYVQVHKKFRQDFGGSNMVSIKLEAKQGDIFHAEFLEKVKTLTNQLALVDGVNPFQIMSLASSKMKDIRSSTDSIETKPVMFPDVPRNPAEMDALKNKVLNSPLIYGAYVSHDLKAALITVDFYENAVDYNKIFPQIMKLADAMQSNSVRVSVVGEPILFGWVNHYVPETIKIFLATLLCLMALLFLTSRTWRGTLLPLLAGLSSSVWALGAARLLGFNLDPLVIVIAFLITARSISHAVQLVTRFSDELAAGVPTSKAAATSAMLQLFKPGMLGVIADAGCMIVVVLTPIPLMQKISLIGTIWVLTIALCACVMTPVLLSWVKLPAKYAHPIDISGALERVLGICISTATSRWRYLVLASATLVFISSGIYAFKLQVGDADAGSPILWQNSRYNRDAADINRQFQGADRMYVVFAGNSPGAVKEPAVLESMTSLQRFMGAQPEIGGSLSVADVLPIVNQVLREGNPRYRSFGTTSAENAELFYMWAPDAGDAARFMNPQLQNAPVTFFFKDHRGETVRTAIQRVKEFVAAHPTDLGKYVLAGGLVGITAAVNEVIFSGQVESIALALLVLVICCAVAYRSMRAGIFFLVPVMLSNTITFSVMAWQGIGMTLSTLPVAALGIGLGVDYAFYVVDAIREELHNHDDLDAAIAQALRTAGKGVLITSMTLTTSVVLWFASSLRFQAEMGYLMAIWLFISSVSALFIVPAMISVFRPEFVVGKRKLVGGVAATATASRSTAALG</sequence>
<feature type="transmembrane region" description="Helical" evidence="6">
    <location>
        <begin position="411"/>
        <end position="429"/>
    </location>
</feature>
<keyword evidence="3 6" id="KW-0812">Transmembrane</keyword>
<feature type="transmembrane region" description="Helical" evidence="6">
    <location>
        <begin position="226"/>
        <end position="244"/>
    </location>
</feature>
<accession>A0ABT2C1I2</accession>
<feature type="transmembrane region" description="Helical" evidence="6">
    <location>
        <begin position="618"/>
        <end position="634"/>
    </location>
</feature>
<keyword evidence="4 6" id="KW-1133">Transmembrane helix</keyword>
<dbReference type="InterPro" id="IPR004869">
    <property type="entry name" value="MMPL_dom"/>
</dbReference>
<feature type="transmembrane region" description="Helical" evidence="6">
    <location>
        <begin position="354"/>
        <end position="378"/>
    </location>
</feature>
<feature type="transmembrane region" description="Helical" evidence="6">
    <location>
        <begin position="715"/>
        <end position="733"/>
    </location>
</feature>
<feature type="transmembrane region" description="Helical" evidence="6">
    <location>
        <begin position="251"/>
        <end position="272"/>
    </location>
</feature>
<reference evidence="8" key="1">
    <citation type="submission" date="2022-08" db="EMBL/GenBank/DDBJ databases">
        <title>Reclassification of Massilia species as members of the genera Telluria, Duganella, Pseudoduganella, Mokoshia gen. nov. and Zemynaea gen. nov. using orthogonal and non-orthogonal genome-based approaches.</title>
        <authorList>
            <person name="Bowman J.P."/>
        </authorList>
    </citation>
    <scope>NUCLEOTIDE SEQUENCE</scope>
    <source>
        <strain evidence="8">LMG 11547</strain>
    </source>
</reference>
<feature type="transmembrane region" description="Helical" evidence="6">
    <location>
        <begin position="641"/>
        <end position="663"/>
    </location>
</feature>
<proteinExistence type="predicted"/>
<dbReference type="SUPFAM" id="SSF82866">
    <property type="entry name" value="Multidrug efflux transporter AcrB transmembrane domain"/>
    <property type="match status" value="2"/>
</dbReference>
<organism evidence="8 9">
    <name type="scientific">Telluria mixta</name>
    <dbReference type="NCBI Taxonomy" id="34071"/>
    <lineage>
        <taxon>Bacteria</taxon>
        <taxon>Pseudomonadati</taxon>
        <taxon>Pseudomonadota</taxon>
        <taxon>Betaproteobacteria</taxon>
        <taxon>Burkholderiales</taxon>
        <taxon>Oxalobacteraceae</taxon>
        <taxon>Telluria group</taxon>
        <taxon>Telluria</taxon>
    </lineage>
</organism>
<feature type="transmembrane region" description="Helical" evidence="6">
    <location>
        <begin position="328"/>
        <end position="348"/>
    </location>
</feature>
<dbReference type="Gene3D" id="1.20.1640.10">
    <property type="entry name" value="Multidrug efflux transporter AcrB transmembrane domain"/>
    <property type="match status" value="2"/>
</dbReference>
<dbReference type="PANTHER" id="PTHR33406:SF10">
    <property type="entry name" value="SSD DOMAIN-CONTAINING PROTEIN"/>
    <property type="match status" value="1"/>
</dbReference>
<keyword evidence="9" id="KW-1185">Reference proteome</keyword>
<evidence type="ECO:0000313" key="9">
    <source>
        <dbReference type="Proteomes" id="UP001165263"/>
    </source>
</evidence>
<evidence type="ECO:0000259" key="7">
    <source>
        <dbReference type="PROSITE" id="PS50156"/>
    </source>
</evidence>
<feature type="transmembrane region" description="Helical" evidence="6">
    <location>
        <begin position="21"/>
        <end position="41"/>
    </location>
</feature>
<dbReference type="Pfam" id="PF03176">
    <property type="entry name" value="MMPL"/>
    <property type="match status" value="2"/>
</dbReference>
<evidence type="ECO:0000256" key="2">
    <source>
        <dbReference type="ARBA" id="ARBA00022475"/>
    </source>
</evidence>
<dbReference type="PROSITE" id="PS50156">
    <property type="entry name" value="SSD"/>
    <property type="match status" value="1"/>
</dbReference>
<dbReference type="PANTHER" id="PTHR33406">
    <property type="entry name" value="MEMBRANE PROTEIN MJ1562-RELATED"/>
    <property type="match status" value="1"/>
</dbReference>
<evidence type="ECO:0000256" key="6">
    <source>
        <dbReference type="SAM" id="Phobius"/>
    </source>
</evidence>
<dbReference type="Proteomes" id="UP001165263">
    <property type="component" value="Unassembled WGS sequence"/>
</dbReference>